<evidence type="ECO:0000259" key="4">
    <source>
        <dbReference type="PROSITE" id="PS50045"/>
    </source>
</evidence>
<dbReference type="RefSeq" id="WP_154319189.1">
    <property type="nucleotide sequence ID" value="NZ_WKKF01000006.1"/>
</dbReference>
<dbReference type="InterPro" id="IPR003593">
    <property type="entry name" value="AAA+_ATPase"/>
</dbReference>
<dbReference type="InterPro" id="IPR058031">
    <property type="entry name" value="AAA_lid_NorR"/>
</dbReference>
<dbReference type="Gene3D" id="1.10.8.60">
    <property type="match status" value="1"/>
</dbReference>
<dbReference type="AlphaFoldDB" id="A0A6I2MEQ4"/>
<dbReference type="SUPFAM" id="SSF52540">
    <property type="entry name" value="P-loop containing nucleoside triphosphate hydrolases"/>
    <property type="match status" value="1"/>
</dbReference>
<dbReference type="EMBL" id="WKKF01000006">
    <property type="protein sequence ID" value="MRX55824.1"/>
    <property type="molecule type" value="Genomic_DNA"/>
</dbReference>
<dbReference type="InterPro" id="IPR027417">
    <property type="entry name" value="P-loop_NTPase"/>
</dbReference>
<dbReference type="GO" id="GO:0005524">
    <property type="term" value="F:ATP binding"/>
    <property type="evidence" value="ECO:0007669"/>
    <property type="project" value="UniProtKB-KW"/>
</dbReference>
<dbReference type="SMART" id="SM00382">
    <property type="entry name" value="AAA"/>
    <property type="match status" value="1"/>
</dbReference>
<accession>A0A6I2MEQ4</accession>
<dbReference type="GO" id="GO:0006355">
    <property type="term" value="P:regulation of DNA-templated transcription"/>
    <property type="evidence" value="ECO:0007669"/>
    <property type="project" value="InterPro"/>
</dbReference>
<dbReference type="PROSITE" id="PS50045">
    <property type="entry name" value="SIGMA54_INTERACT_4"/>
    <property type="match status" value="1"/>
</dbReference>
<reference evidence="5 6" key="1">
    <citation type="submission" date="2019-11" db="EMBL/GenBank/DDBJ databases">
        <title>Bacillus idriensis genome.</title>
        <authorList>
            <person name="Konopka E.N."/>
            <person name="Newman J.D."/>
        </authorList>
    </citation>
    <scope>NUCLEOTIDE SEQUENCE [LARGE SCALE GENOMIC DNA]</scope>
    <source>
        <strain evidence="5 6">DSM 19097</strain>
    </source>
</reference>
<comment type="caution">
    <text evidence="5">The sequence shown here is derived from an EMBL/GenBank/DDBJ whole genome shotgun (WGS) entry which is preliminary data.</text>
</comment>
<dbReference type="Pfam" id="PF00158">
    <property type="entry name" value="Sigma54_activat"/>
    <property type="match status" value="1"/>
</dbReference>
<evidence type="ECO:0000313" key="5">
    <source>
        <dbReference type="EMBL" id="MRX55824.1"/>
    </source>
</evidence>
<evidence type="ECO:0000256" key="2">
    <source>
        <dbReference type="ARBA" id="ARBA00022840"/>
    </source>
</evidence>
<keyword evidence="2" id="KW-0067">ATP-binding</keyword>
<dbReference type="Proteomes" id="UP000441585">
    <property type="component" value="Unassembled WGS sequence"/>
</dbReference>
<name>A0A6I2MEQ4_9BACI</name>
<protein>
    <submittedName>
        <fullName evidence="5">AAA domain-containing protein</fullName>
    </submittedName>
</protein>
<keyword evidence="1" id="KW-0547">Nucleotide-binding</keyword>
<dbReference type="FunFam" id="3.40.50.300:FF:000006">
    <property type="entry name" value="DNA-binding transcriptional regulator NtrC"/>
    <property type="match status" value="1"/>
</dbReference>
<evidence type="ECO:0000256" key="3">
    <source>
        <dbReference type="SAM" id="MobiDB-lite"/>
    </source>
</evidence>
<dbReference type="CDD" id="cd00009">
    <property type="entry name" value="AAA"/>
    <property type="match status" value="1"/>
</dbReference>
<dbReference type="Gene3D" id="3.40.50.300">
    <property type="entry name" value="P-loop containing nucleotide triphosphate hydrolases"/>
    <property type="match status" value="1"/>
</dbReference>
<dbReference type="InterPro" id="IPR002078">
    <property type="entry name" value="Sigma_54_int"/>
</dbReference>
<feature type="domain" description="Sigma-54 factor interaction" evidence="4">
    <location>
        <begin position="13"/>
        <end position="230"/>
    </location>
</feature>
<sequence length="366" mass="41552">MKIIVKHVSFEDIIGEHPLIIEKKFLAKKLAKANLPIIIEGPTGSGKQLFANAIHHESERSEKPFAAINCSTYSEDALEYELFGNEDDHKQGLFEEAGGGTVFLKEISSLSIRLQAQLLRVLQDKQVQKIGSSKSVTVDVRIIASSAVQLTSLIEEGRLREDFYYYLNVLKLTLPSLNERSSDIPILSASFIKQRSQDIRMDKKVLDILTNYQWPGNVLELKNTMDYLLTVCDGRSIQLHDLPKEPFMMEEPAKQKKDPKNQKDKPLTLMDKQEYHFILESIRSSNEDGEPASRRMISDSSKNSRHPLTPQQVRHRLDFLEKNDYVTKGRGRAGTKITIEGLDFLQSLTENLQTIQKEAAQNGILD</sequence>
<gene>
    <name evidence="5" type="ORF">GJU41_17820</name>
</gene>
<keyword evidence="6" id="KW-1185">Reference proteome</keyword>
<dbReference type="PANTHER" id="PTHR32071">
    <property type="entry name" value="TRANSCRIPTIONAL REGULATORY PROTEIN"/>
    <property type="match status" value="1"/>
</dbReference>
<feature type="region of interest" description="Disordered" evidence="3">
    <location>
        <begin position="284"/>
        <end position="309"/>
    </location>
</feature>
<dbReference type="Pfam" id="PF25601">
    <property type="entry name" value="AAA_lid_14"/>
    <property type="match status" value="1"/>
</dbReference>
<evidence type="ECO:0000313" key="6">
    <source>
        <dbReference type="Proteomes" id="UP000441585"/>
    </source>
</evidence>
<evidence type="ECO:0000256" key="1">
    <source>
        <dbReference type="ARBA" id="ARBA00022741"/>
    </source>
</evidence>
<dbReference type="PANTHER" id="PTHR32071:SF119">
    <property type="entry name" value="SIGMA L-DEPENDENT TRANSCRIPTIONAL REGULATOR YPLP-RELATED"/>
    <property type="match status" value="1"/>
</dbReference>
<organism evidence="5 6">
    <name type="scientific">Metabacillus idriensis</name>
    <dbReference type="NCBI Taxonomy" id="324768"/>
    <lineage>
        <taxon>Bacteria</taxon>
        <taxon>Bacillati</taxon>
        <taxon>Bacillota</taxon>
        <taxon>Bacilli</taxon>
        <taxon>Bacillales</taxon>
        <taxon>Bacillaceae</taxon>
        <taxon>Metabacillus</taxon>
    </lineage>
</organism>
<proteinExistence type="predicted"/>